<dbReference type="Gene3D" id="1.10.10.10">
    <property type="entry name" value="Winged helix-like DNA-binding domain superfamily/Winged helix DNA-binding domain"/>
    <property type="match status" value="1"/>
</dbReference>
<proteinExistence type="inferred from homology"/>
<comment type="function">
    <text evidence="1">Transcriptional repressor of xylose-utilizing enzymes.</text>
</comment>
<sequence>MTGKKITSIEVKKMNKNRIYRLIYNSREIARQDIAARMSLSLPTVNQNLKELTEEELIEYGGNFKSTGGRKAQAINPVHDARITIGLEIRKNHVSILAIDLYGTVLDYEKYVKTFSEEEEYSRYLGYLVHNIIEHNHFDKDKILGVGIAVPGVFDQEKEYIIKAPSLGINRYPISKLTQAINYPCIVDNDANSGAFTELWNNSKGEDKAYLSVGKGVGGCIIKKDELYKGHHHRAGEFGHMTISPGGRLCNCGQKGCLEAYISTARVSDDLGCQIEDFFSELAAGNEEYLKIWDEYLEYLCIGINNIYMVYDSDVVLGGVLAQYLDPYLEEIKRRLAERNFFEKSGEYFKLTGYQSRATAIGAALQLVNKFIESI</sequence>
<dbReference type="Pfam" id="PF00480">
    <property type="entry name" value="ROK"/>
    <property type="match status" value="1"/>
</dbReference>
<dbReference type="EMBL" id="CP048000">
    <property type="protein sequence ID" value="QHQ61664.1"/>
    <property type="molecule type" value="Genomic_DNA"/>
</dbReference>
<accession>A0A6P1TKS5</accession>
<dbReference type="InterPro" id="IPR043129">
    <property type="entry name" value="ATPase_NBD"/>
</dbReference>
<dbReference type="Proteomes" id="UP000464314">
    <property type="component" value="Chromosome"/>
</dbReference>
<comment type="similarity">
    <text evidence="2">Belongs to the ROK (NagC/XylR) family.</text>
</comment>
<dbReference type="InterPro" id="IPR000600">
    <property type="entry name" value="ROK"/>
</dbReference>
<evidence type="ECO:0000313" key="4">
    <source>
        <dbReference type="EMBL" id="QHQ61664.1"/>
    </source>
</evidence>
<evidence type="ECO:0000256" key="1">
    <source>
        <dbReference type="ARBA" id="ARBA00002486"/>
    </source>
</evidence>
<dbReference type="SUPFAM" id="SSF53067">
    <property type="entry name" value="Actin-like ATPase domain"/>
    <property type="match status" value="1"/>
</dbReference>
<dbReference type="AlphaFoldDB" id="A0A6P1TKS5"/>
<dbReference type="InterPro" id="IPR036390">
    <property type="entry name" value="WH_DNA-bd_sf"/>
</dbReference>
<dbReference type="KEGG" id="anr:Ana3638_13520"/>
<dbReference type="GO" id="GO:0042732">
    <property type="term" value="P:D-xylose metabolic process"/>
    <property type="evidence" value="ECO:0007669"/>
    <property type="project" value="UniProtKB-KW"/>
</dbReference>
<keyword evidence="5" id="KW-1185">Reference proteome</keyword>
<evidence type="ECO:0000256" key="3">
    <source>
        <dbReference type="ARBA" id="ARBA00022629"/>
    </source>
</evidence>
<dbReference type="RefSeq" id="WP_161838489.1">
    <property type="nucleotide sequence ID" value="NZ_CP048000.1"/>
</dbReference>
<organism evidence="4 5">
    <name type="scientific">Anaerocolumna sedimenticola</name>
    <dbReference type="NCBI Taxonomy" id="2696063"/>
    <lineage>
        <taxon>Bacteria</taxon>
        <taxon>Bacillati</taxon>
        <taxon>Bacillota</taxon>
        <taxon>Clostridia</taxon>
        <taxon>Lachnospirales</taxon>
        <taxon>Lachnospiraceae</taxon>
        <taxon>Anaerocolumna</taxon>
    </lineage>
</organism>
<keyword evidence="3" id="KW-0119">Carbohydrate metabolism</keyword>
<dbReference type="PANTHER" id="PTHR18964">
    <property type="entry name" value="ROK (REPRESSOR, ORF, KINASE) FAMILY"/>
    <property type="match status" value="1"/>
</dbReference>
<keyword evidence="3" id="KW-0859">Xylose metabolism</keyword>
<dbReference type="SUPFAM" id="SSF46785">
    <property type="entry name" value="Winged helix' DNA-binding domain"/>
    <property type="match status" value="1"/>
</dbReference>
<protein>
    <submittedName>
        <fullName evidence="4">ROK family protein</fullName>
    </submittedName>
</protein>
<evidence type="ECO:0000313" key="5">
    <source>
        <dbReference type="Proteomes" id="UP000464314"/>
    </source>
</evidence>
<evidence type="ECO:0000256" key="2">
    <source>
        <dbReference type="ARBA" id="ARBA00006479"/>
    </source>
</evidence>
<name>A0A6P1TKS5_9FIRM</name>
<dbReference type="Pfam" id="PF13412">
    <property type="entry name" value="HTH_24"/>
    <property type="match status" value="1"/>
</dbReference>
<reference evidence="4 5" key="1">
    <citation type="submission" date="2020-01" db="EMBL/GenBank/DDBJ databases">
        <title>Genome analysis of Anaerocolumna sp. CBA3638.</title>
        <authorList>
            <person name="Kim J."/>
            <person name="Roh S.W."/>
        </authorList>
    </citation>
    <scope>NUCLEOTIDE SEQUENCE [LARGE SCALE GENOMIC DNA]</scope>
    <source>
        <strain evidence="4 5">CBA3638</strain>
    </source>
</reference>
<dbReference type="PANTHER" id="PTHR18964:SF149">
    <property type="entry name" value="BIFUNCTIONAL UDP-N-ACETYLGLUCOSAMINE 2-EPIMERASE_N-ACETYLMANNOSAMINE KINASE"/>
    <property type="match status" value="1"/>
</dbReference>
<dbReference type="InterPro" id="IPR036388">
    <property type="entry name" value="WH-like_DNA-bd_sf"/>
</dbReference>
<dbReference type="Gene3D" id="3.30.420.40">
    <property type="match status" value="2"/>
</dbReference>
<gene>
    <name evidence="4" type="ORF">Ana3638_13520</name>
</gene>